<sequence length="97" mass="10372">MQANTQQGADGNKQAKRRAPLEAFERNQLLVDKEGQLDPVDGGEQNNPGGHVIGLGKFLRKQEEIHHRAGPMSKGARKTGANTAGNTSQMRGTPGRG</sequence>
<reference evidence="2" key="1">
    <citation type="submission" date="2018-05" db="EMBL/GenBank/DDBJ databases">
        <authorList>
            <person name="Lanie J.A."/>
            <person name="Ng W.-L."/>
            <person name="Kazmierczak K.M."/>
            <person name="Andrzejewski T.M."/>
            <person name="Davidsen T.M."/>
            <person name="Wayne K.J."/>
            <person name="Tettelin H."/>
            <person name="Glass J.I."/>
            <person name="Rusch D."/>
            <person name="Podicherti R."/>
            <person name="Tsui H.-C.T."/>
            <person name="Winkler M.E."/>
        </authorList>
    </citation>
    <scope>NUCLEOTIDE SEQUENCE</scope>
</reference>
<feature type="region of interest" description="Disordered" evidence="1">
    <location>
        <begin position="1"/>
        <end position="97"/>
    </location>
</feature>
<evidence type="ECO:0000313" key="2">
    <source>
        <dbReference type="EMBL" id="SVB82014.1"/>
    </source>
</evidence>
<dbReference type="EMBL" id="UINC01059046">
    <property type="protein sequence ID" value="SVB82014.1"/>
    <property type="molecule type" value="Genomic_DNA"/>
</dbReference>
<feature type="compositionally biased region" description="Basic and acidic residues" evidence="1">
    <location>
        <begin position="19"/>
        <end position="36"/>
    </location>
</feature>
<organism evidence="2">
    <name type="scientific">marine metagenome</name>
    <dbReference type="NCBI Taxonomy" id="408172"/>
    <lineage>
        <taxon>unclassified sequences</taxon>
        <taxon>metagenomes</taxon>
        <taxon>ecological metagenomes</taxon>
    </lineage>
</organism>
<gene>
    <name evidence="2" type="ORF">METZ01_LOCUS234868</name>
</gene>
<dbReference type="AlphaFoldDB" id="A0A382H422"/>
<evidence type="ECO:0000256" key="1">
    <source>
        <dbReference type="SAM" id="MobiDB-lite"/>
    </source>
</evidence>
<feature type="compositionally biased region" description="Polar residues" evidence="1">
    <location>
        <begin position="80"/>
        <end position="91"/>
    </location>
</feature>
<accession>A0A382H422</accession>
<protein>
    <submittedName>
        <fullName evidence="2">Uncharacterized protein</fullName>
    </submittedName>
</protein>
<feature type="non-terminal residue" evidence="2">
    <location>
        <position position="97"/>
    </location>
</feature>
<name>A0A382H422_9ZZZZ</name>
<proteinExistence type="predicted"/>